<dbReference type="GO" id="GO:0009289">
    <property type="term" value="C:pilus"/>
    <property type="evidence" value="ECO:0007669"/>
    <property type="project" value="InterPro"/>
</dbReference>
<dbReference type="GO" id="GO:0007155">
    <property type="term" value="P:cell adhesion"/>
    <property type="evidence" value="ECO:0007669"/>
    <property type="project" value="InterPro"/>
</dbReference>
<dbReference type="Gene3D" id="3.30.700.10">
    <property type="entry name" value="Glycoprotein, Type 4 Pilin"/>
    <property type="match status" value="1"/>
</dbReference>
<dbReference type="InterPro" id="IPR045584">
    <property type="entry name" value="Pilin-like"/>
</dbReference>
<reference evidence="4 5" key="1">
    <citation type="submission" date="2018-09" db="EMBL/GenBank/DDBJ databases">
        <title>The draft genome of Acinetobacter spp. strains.</title>
        <authorList>
            <person name="Qin J."/>
            <person name="Feng Y."/>
            <person name="Zong Z."/>
        </authorList>
    </citation>
    <scope>NUCLEOTIDE SEQUENCE [LARGE SCALE GENOMIC DNA]</scope>
    <source>
        <strain evidence="4 5">WCHAc060002</strain>
    </source>
</reference>
<comment type="caution">
    <text evidence="4">The sequence shown here is derived from an EMBL/GenBank/DDBJ whole genome shotgun (WGS) entry which is preliminary data.</text>
</comment>
<evidence type="ECO:0000256" key="3">
    <source>
        <dbReference type="SAM" id="Phobius"/>
    </source>
</evidence>
<evidence type="ECO:0000256" key="2">
    <source>
        <dbReference type="ARBA" id="ARBA00022481"/>
    </source>
</evidence>
<protein>
    <submittedName>
        <fullName evidence="4">Pilin</fullName>
    </submittedName>
</protein>
<dbReference type="Proteomes" id="UP000281084">
    <property type="component" value="Unassembled WGS sequence"/>
</dbReference>
<dbReference type="Pfam" id="PF07963">
    <property type="entry name" value="N_methyl"/>
    <property type="match status" value="1"/>
</dbReference>
<dbReference type="NCBIfam" id="TIGR02532">
    <property type="entry name" value="IV_pilin_GFxxxE"/>
    <property type="match status" value="1"/>
</dbReference>
<dbReference type="Pfam" id="PF00114">
    <property type="entry name" value="Pilin"/>
    <property type="match status" value="1"/>
</dbReference>
<dbReference type="AlphaFoldDB" id="A0A3A8G6I8"/>
<keyword evidence="3" id="KW-1133">Transmembrane helix</keyword>
<keyword evidence="3" id="KW-0812">Transmembrane</keyword>
<dbReference type="RefSeq" id="WP_120366881.1">
    <property type="nucleotide sequence ID" value="NZ_RAXZ01000003.1"/>
</dbReference>
<evidence type="ECO:0000256" key="1">
    <source>
        <dbReference type="ARBA" id="ARBA00005233"/>
    </source>
</evidence>
<feature type="transmembrane region" description="Helical" evidence="3">
    <location>
        <begin position="6"/>
        <end position="30"/>
    </location>
</feature>
<dbReference type="EMBL" id="RAXZ01000003">
    <property type="protein sequence ID" value="RKG54692.1"/>
    <property type="molecule type" value="Genomic_DNA"/>
</dbReference>
<evidence type="ECO:0000313" key="5">
    <source>
        <dbReference type="Proteomes" id="UP000281084"/>
    </source>
</evidence>
<evidence type="ECO:0000313" key="4">
    <source>
        <dbReference type="EMBL" id="RKG54692.1"/>
    </source>
</evidence>
<keyword evidence="2" id="KW-0488">Methylation</keyword>
<comment type="similarity">
    <text evidence="1">Belongs to the N-Me-Phe pilin family.</text>
</comment>
<sequence>MNRNFGFTLIEMMIVVAIVGVLAAISIPLYQGYVAKSQITTALAELNGAKTQYELILSGATASSTTDFTVVNMFFSGSQSNVCIYDVNPPASGVANKALVCQLNHVATPIAGEFVYLNRDLAGAWTCSTSLGIATKFKPSGCS</sequence>
<gene>
    <name evidence="4" type="ORF">D7V64_03710</name>
</gene>
<organism evidence="4 5">
    <name type="scientific">Acinetobacter cumulans</name>
    <dbReference type="NCBI Taxonomy" id="2136182"/>
    <lineage>
        <taxon>Bacteria</taxon>
        <taxon>Pseudomonadati</taxon>
        <taxon>Pseudomonadota</taxon>
        <taxon>Gammaproteobacteria</taxon>
        <taxon>Moraxellales</taxon>
        <taxon>Moraxellaceae</taxon>
        <taxon>Acinetobacter</taxon>
    </lineage>
</organism>
<dbReference type="InterPro" id="IPR012902">
    <property type="entry name" value="N_methyl_site"/>
</dbReference>
<dbReference type="SUPFAM" id="SSF54523">
    <property type="entry name" value="Pili subunits"/>
    <property type="match status" value="1"/>
</dbReference>
<accession>A0A3A8G6I8</accession>
<keyword evidence="3" id="KW-0472">Membrane</keyword>
<name>A0A3A8G6I8_9GAMM</name>
<dbReference type="InterPro" id="IPR001082">
    <property type="entry name" value="Pilin"/>
</dbReference>
<proteinExistence type="inferred from homology"/>